<proteinExistence type="predicted"/>
<dbReference type="GO" id="GO:0003676">
    <property type="term" value="F:nucleic acid binding"/>
    <property type="evidence" value="ECO:0007669"/>
    <property type="project" value="InterPro"/>
</dbReference>
<protein>
    <submittedName>
        <fullName evidence="2">Transposon</fullName>
    </submittedName>
</protein>
<dbReference type="OrthoDB" id="2195270at2759"/>
<reference evidence="2 3" key="1">
    <citation type="journal article" date="2004" name="Nature">
        <title>Genome sequence of the ultrasmall unicellular red alga Cyanidioschyzon merolae 10D.</title>
        <authorList>
            <person name="Matsuzaki M."/>
            <person name="Misumi O."/>
            <person name="Shin-i T."/>
            <person name="Maruyama S."/>
            <person name="Takahara M."/>
            <person name="Miyagishima S."/>
            <person name="Mori T."/>
            <person name="Nishida K."/>
            <person name="Yagisawa F."/>
            <person name="Nishida K."/>
            <person name="Yoshida Y."/>
            <person name="Nishimura Y."/>
            <person name="Nakao S."/>
            <person name="Kobayashi T."/>
            <person name="Momoyama Y."/>
            <person name="Higashiyama T."/>
            <person name="Minoda A."/>
            <person name="Sano M."/>
            <person name="Nomoto H."/>
            <person name="Oishi K."/>
            <person name="Hayashi H."/>
            <person name="Ohta F."/>
            <person name="Nishizaka S."/>
            <person name="Haga S."/>
            <person name="Miura S."/>
            <person name="Morishita T."/>
            <person name="Kabeya Y."/>
            <person name="Terasawa K."/>
            <person name="Suzuki Y."/>
            <person name="Ishii Y."/>
            <person name="Asakawa S."/>
            <person name="Takano H."/>
            <person name="Ohta N."/>
            <person name="Kuroiwa H."/>
            <person name="Tanaka K."/>
            <person name="Shimizu N."/>
            <person name="Sugano S."/>
            <person name="Sato N."/>
            <person name="Nozaki H."/>
            <person name="Ogasawara N."/>
            <person name="Kohara Y."/>
            <person name="Kuroiwa T."/>
        </authorList>
    </citation>
    <scope>NUCLEOTIDE SEQUENCE [LARGE SCALE GENOMIC DNA]</scope>
    <source>
        <strain evidence="2 3">10D</strain>
    </source>
</reference>
<dbReference type="KEGG" id="cme:CYME_CMP177C"/>
<dbReference type="InterPro" id="IPR036397">
    <property type="entry name" value="RNaseH_sf"/>
</dbReference>
<gene>
    <name evidence="2" type="ORF">CYME_CMP177C</name>
</gene>
<feature type="domain" description="Tc1-like transposase DDE" evidence="1">
    <location>
        <begin position="6"/>
        <end position="87"/>
    </location>
</feature>
<name>M1VFQ6_CYAM1</name>
<reference evidence="2 3" key="2">
    <citation type="journal article" date="2007" name="BMC Biol.">
        <title>A 100%-complete sequence reveals unusually simple genomic features in the hot-spring red alga Cyanidioschyzon merolae.</title>
        <authorList>
            <person name="Nozaki H."/>
            <person name="Takano H."/>
            <person name="Misumi O."/>
            <person name="Terasawa K."/>
            <person name="Matsuzaki M."/>
            <person name="Maruyama S."/>
            <person name="Nishida K."/>
            <person name="Yagisawa F."/>
            <person name="Yoshida Y."/>
            <person name="Fujiwara T."/>
            <person name="Takio S."/>
            <person name="Tamura K."/>
            <person name="Chung S.J."/>
            <person name="Nakamura S."/>
            <person name="Kuroiwa H."/>
            <person name="Tanaka K."/>
            <person name="Sato N."/>
            <person name="Kuroiwa T."/>
        </authorList>
    </citation>
    <scope>NUCLEOTIDE SEQUENCE [LARGE SCALE GENOMIC DNA]</scope>
    <source>
        <strain evidence="2 3">10D</strain>
    </source>
</reference>
<evidence type="ECO:0000259" key="1">
    <source>
        <dbReference type="Pfam" id="PF13358"/>
    </source>
</evidence>
<dbReference type="InterPro" id="IPR038717">
    <property type="entry name" value="Tc1-like_DDE_dom"/>
</dbReference>
<sequence length="89" mass="9771">MTTLSSVLGTVYAYGGLSFAYKEGSYIRTLFVELFKIFLLTSGGVILLDNVAFHHSPCVRAFADAVGVELLFTPSYAPWLIPVQECFLS</sequence>
<keyword evidence="3" id="KW-1185">Reference proteome</keyword>
<dbReference type="AlphaFoldDB" id="M1VFQ6"/>
<organism evidence="2 3">
    <name type="scientific">Cyanidioschyzon merolae (strain NIES-3377 / 10D)</name>
    <name type="common">Unicellular red alga</name>
    <dbReference type="NCBI Taxonomy" id="280699"/>
    <lineage>
        <taxon>Eukaryota</taxon>
        <taxon>Rhodophyta</taxon>
        <taxon>Bangiophyceae</taxon>
        <taxon>Cyanidiales</taxon>
        <taxon>Cyanidiaceae</taxon>
        <taxon>Cyanidioschyzon</taxon>
    </lineage>
</organism>
<dbReference type="HOGENOM" id="CLU_2457996_0_0_1"/>
<dbReference type="Proteomes" id="UP000007014">
    <property type="component" value="Chromosome 16"/>
</dbReference>
<accession>M1VFQ6</accession>
<evidence type="ECO:0000313" key="3">
    <source>
        <dbReference type="Proteomes" id="UP000007014"/>
    </source>
</evidence>
<dbReference type="Gene3D" id="3.30.420.10">
    <property type="entry name" value="Ribonuclease H-like superfamily/Ribonuclease H"/>
    <property type="match status" value="1"/>
</dbReference>
<dbReference type="RefSeq" id="XP_005537843.1">
    <property type="nucleotide sequence ID" value="XM_005537786.1"/>
</dbReference>
<dbReference type="Gramene" id="CMP177CT">
    <property type="protein sequence ID" value="CMP177CT"/>
    <property type="gene ID" value="CMP177C"/>
</dbReference>
<evidence type="ECO:0000313" key="2">
    <source>
        <dbReference type="EMBL" id="BAM81807.1"/>
    </source>
</evidence>
<dbReference type="Pfam" id="PF13358">
    <property type="entry name" value="DDE_3"/>
    <property type="match status" value="1"/>
</dbReference>
<dbReference type="GeneID" id="16996111"/>
<dbReference type="EMBL" id="AP006498">
    <property type="protein sequence ID" value="BAM81807.1"/>
    <property type="molecule type" value="Genomic_DNA"/>
</dbReference>